<sequence>MSDALSEHLIVAVKFGFSDKTYDFFSDIPVEVGQRVYVETSRGETKATVTEIKSKSDRAERSVLRIVEPETPPTGEAA</sequence>
<gene>
    <name evidence="1" type="ORF">CU100_09505</name>
</gene>
<dbReference type="EMBL" id="PGGN01000002">
    <property type="protein sequence ID" value="PSH57916.1"/>
    <property type="molecule type" value="Genomic_DNA"/>
</dbReference>
<protein>
    <recommendedName>
        <fullName evidence="3">Primosomal protein N' 3' DNA-binding domain-containing protein</fullName>
    </recommendedName>
</protein>
<name>A0A2P7AUM3_9HYPH</name>
<accession>A0A2P7AUM3</accession>
<keyword evidence="2" id="KW-1185">Reference proteome</keyword>
<dbReference type="OrthoDB" id="8117474at2"/>
<dbReference type="Proteomes" id="UP000241158">
    <property type="component" value="Unassembled WGS sequence"/>
</dbReference>
<dbReference type="RefSeq" id="WP_106716356.1">
    <property type="nucleotide sequence ID" value="NZ_JACHXT010000001.1"/>
</dbReference>
<dbReference type="AlphaFoldDB" id="A0A2P7AUM3"/>
<proteinExistence type="predicted"/>
<evidence type="ECO:0008006" key="3">
    <source>
        <dbReference type="Google" id="ProtNLM"/>
    </source>
</evidence>
<evidence type="ECO:0000313" key="1">
    <source>
        <dbReference type="EMBL" id="PSH57916.1"/>
    </source>
</evidence>
<comment type="caution">
    <text evidence="1">The sequence shown here is derived from an EMBL/GenBank/DDBJ whole genome shotgun (WGS) entry which is preliminary data.</text>
</comment>
<organism evidence="1 2">
    <name type="scientific">Phyllobacterium endophyticum</name>
    <dbReference type="NCBI Taxonomy" id="1149773"/>
    <lineage>
        <taxon>Bacteria</taxon>
        <taxon>Pseudomonadati</taxon>
        <taxon>Pseudomonadota</taxon>
        <taxon>Alphaproteobacteria</taxon>
        <taxon>Hyphomicrobiales</taxon>
        <taxon>Phyllobacteriaceae</taxon>
        <taxon>Phyllobacterium</taxon>
    </lineage>
</organism>
<reference evidence="2" key="1">
    <citation type="submission" date="2017-11" db="EMBL/GenBank/DDBJ databases">
        <authorList>
            <person name="Kuznetsova I."/>
            <person name="Sazanova A."/>
            <person name="Chirak E."/>
            <person name="Safronova V."/>
            <person name="Willems A."/>
        </authorList>
    </citation>
    <scope>NUCLEOTIDE SEQUENCE [LARGE SCALE GENOMIC DNA]</scope>
    <source>
        <strain evidence="2">PEPV15</strain>
    </source>
</reference>
<evidence type="ECO:0000313" key="2">
    <source>
        <dbReference type="Proteomes" id="UP000241158"/>
    </source>
</evidence>